<evidence type="ECO:0000256" key="1">
    <source>
        <dbReference type="ARBA" id="ARBA00007191"/>
    </source>
</evidence>
<name>A0A2R5GKG6_9STRA</name>
<proteinExistence type="inferred from homology"/>
<comment type="similarity">
    <text evidence="1">Belongs to the GAMAD family.</text>
</comment>
<reference evidence="3 4" key="1">
    <citation type="submission" date="2017-12" db="EMBL/GenBank/DDBJ databases">
        <title>Sequencing, de novo assembly and annotation of complete genome of a new Thraustochytrid species, strain FCC1311.</title>
        <authorList>
            <person name="Sedici K."/>
            <person name="Godart F."/>
            <person name="Aiese Cigliano R."/>
            <person name="Sanseverino W."/>
            <person name="Barakat M."/>
            <person name="Ortet P."/>
            <person name="Marechal E."/>
            <person name="Cagnac O."/>
            <person name="Amato A."/>
        </authorList>
    </citation>
    <scope>NUCLEOTIDE SEQUENCE [LARGE SCALE GENOMIC DNA]</scope>
</reference>
<dbReference type="AlphaFoldDB" id="A0A2R5GKG6"/>
<protein>
    <submittedName>
        <fullName evidence="3">Dynein light chain roadblock-type 1</fullName>
    </submittedName>
</protein>
<dbReference type="Gene3D" id="3.30.450.30">
    <property type="entry name" value="Dynein light chain 2a, cytoplasmic"/>
    <property type="match status" value="1"/>
</dbReference>
<evidence type="ECO:0000259" key="2">
    <source>
        <dbReference type="Pfam" id="PF03259"/>
    </source>
</evidence>
<evidence type="ECO:0000313" key="4">
    <source>
        <dbReference type="Proteomes" id="UP000241890"/>
    </source>
</evidence>
<organism evidence="3 4">
    <name type="scientific">Hondaea fermentalgiana</name>
    <dbReference type="NCBI Taxonomy" id="2315210"/>
    <lineage>
        <taxon>Eukaryota</taxon>
        <taxon>Sar</taxon>
        <taxon>Stramenopiles</taxon>
        <taxon>Bigyra</taxon>
        <taxon>Labyrinthulomycetes</taxon>
        <taxon>Thraustochytrida</taxon>
        <taxon>Thraustochytriidae</taxon>
        <taxon>Hondaea</taxon>
    </lineage>
</organism>
<keyword evidence="4" id="KW-1185">Reference proteome</keyword>
<dbReference type="InterPro" id="IPR004942">
    <property type="entry name" value="Roadblock/LAMTOR2_dom"/>
</dbReference>
<dbReference type="InParanoid" id="A0A2R5GKG6"/>
<sequence length="110" mass="12230">MPGNEVDEVIKRVMAIENVTRYVVFNKDGIVLRYEGWPSEEGDGGYRKCVQLAGTVANLVNHCSQGCQDMLAPPNNEVECLRLKTRNYEMIVAPGANFTMVAIQEPLKAN</sequence>
<evidence type="ECO:0000313" key="3">
    <source>
        <dbReference type="EMBL" id="GBG30809.1"/>
    </source>
</evidence>
<dbReference type="Pfam" id="PF03259">
    <property type="entry name" value="Robl_LC7"/>
    <property type="match status" value="1"/>
</dbReference>
<comment type="caution">
    <text evidence="3">The sequence shown here is derived from an EMBL/GenBank/DDBJ whole genome shotgun (WGS) entry which is preliminary data.</text>
</comment>
<dbReference type="Proteomes" id="UP000241890">
    <property type="component" value="Unassembled WGS sequence"/>
</dbReference>
<feature type="domain" description="Roadblock/LAMTOR2" evidence="2">
    <location>
        <begin position="6"/>
        <end position="104"/>
    </location>
</feature>
<dbReference type="PANTHER" id="PTHR10779">
    <property type="entry name" value="DYNEIN LIGHT CHAIN ROADBLOCK"/>
    <property type="match status" value="1"/>
</dbReference>
<accession>A0A2R5GKG6</accession>
<gene>
    <name evidence="3" type="ORF">FCC1311_070292</name>
</gene>
<dbReference type="SUPFAM" id="SSF103196">
    <property type="entry name" value="Roadblock/LC7 domain"/>
    <property type="match status" value="1"/>
</dbReference>
<dbReference type="EMBL" id="BEYU01000084">
    <property type="protein sequence ID" value="GBG30809.1"/>
    <property type="molecule type" value="Genomic_DNA"/>
</dbReference>
<dbReference type="OrthoDB" id="9985637at2759"/>